<accession>A0AAD8HTF9</accession>
<comment type="caution">
    <text evidence="1">The sequence shown here is derived from an EMBL/GenBank/DDBJ whole genome shotgun (WGS) entry which is preliminary data.</text>
</comment>
<evidence type="ECO:0000313" key="2">
    <source>
        <dbReference type="Proteomes" id="UP001237642"/>
    </source>
</evidence>
<organism evidence="1 2">
    <name type="scientific">Heracleum sosnowskyi</name>
    <dbReference type="NCBI Taxonomy" id="360622"/>
    <lineage>
        <taxon>Eukaryota</taxon>
        <taxon>Viridiplantae</taxon>
        <taxon>Streptophyta</taxon>
        <taxon>Embryophyta</taxon>
        <taxon>Tracheophyta</taxon>
        <taxon>Spermatophyta</taxon>
        <taxon>Magnoliopsida</taxon>
        <taxon>eudicotyledons</taxon>
        <taxon>Gunneridae</taxon>
        <taxon>Pentapetalae</taxon>
        <taxon>asterids</taxon>
        <taxon>campanulids</taxon>
        <taxon>Apiales</taxon>
        <taxon>Apiaceae</taxon>
        <taxon>Apioideae</taxon>
        <taxon>apioid superclade</taxon>
        <taxon>Tordylieae</taxon>
        <taxon>Tordyliinae</taxon>
        <taxon>Heracleum</taxon>
    </lineage>
</organism>
<sequence length="114" mass="13170">MVPGWSKVPRTIACLTLYSEWLKRLLDAPELRIEDRRSSWHWKGRHKRLKRLIDDKRTESSEEGPKLGCDPHSINLAFYVAAKKRSLLRKRNHRGDAALHMAVLGGQPRSPMCS</sequence>
<dbReference type="Proteomes" id="UP001237642">
    <property type="component" value="Unassembled WGS sequence"/>
</dbReference>
<gene>
    <name evidence="1" type="ORF">POM88_037862</name>
</gene>
<reference evidence="1" key="2">
    <citation type="submission" date="2023-05" db="EMBL/GenBank/DDBJ databases">
        <authorList>
            <person name="Schelkunov M.I."/>
        </authorList>
    </citation>
    <scope>NUCLEOTIDE SEQUENCE</scope>
    <source>
        <strain evidence="1">Hsosn_3</strain>
        <tissue evidence="1">Leaf</tissue>
    </source>
</reference>
<dbReference type="EMBL" id="JAUIZM010000008">
    <property type="protein sequence ID" value="KAK1371770.1"/>
    <property type="molecule type" value="Genomic_DNA"/>
</dbReference>
<evidence type="ECO:0000313" key="1">
    <source>
        <dbReference type="EMBL" id="KAK1371770.1"/>
    </source>
</evidence>
<keyword evidence="2" id="KW-1185">Reference proteome</keyword>
<dbReference type="AlphaFoldDB" id="A0AAD8HTF9"/>
<protein>
    <submittedName>
        <fullName evidence="1">Uncharacterized protein</fullName>
    </submittedName>
</protein>
<proteinExistence type="predicted"/>
<name>A0AAD8HTF9_9APIA</name>
<reference evidence="1" key="1">
    <citation type="submission" date="2023-02" db="EMBL/GenBank/DDBJ databases">
        <title>Genome of toxic invasive species Heracleum sosnowskyi carries increased number of genes despite the absence of recent whole-genome duplications.</title>
        <authorList>
            <person name="Schelkunov M."/>
            <person name="Shtratnikova V."/>
            <person name="Makarenko M."/>
            <person name="Klepikova A."/>
            <person name="Omelchenko D."/>
            <person name="Novikova G."/>
            <person name="Obukhova E."/>
            <person name="Bogdanov V."/>
            <person name="Penin A."/>
            <person name="Logacheva M."/>
        </authorList>
    </citation>
    <scope>NUCLEOTIDE SEQUENCE</scope>
    <source>
        <strain evidence="1">Hsosn_3</strain>
        <tissue evidence="1">Leaf</tissue>
    </source>
</reference>